<feature type="compositionally biased region" description="Polar residues" evidence="1">
    <location>
        <begin position="135"/>
        <end position="149"/>
    </location>
</feature>
<feature type="compositionally biased region" description="Basic and acidic residues" evidence="1">
    <location>
        <begin position="152"/>
        <end position="162"/>
    </location>
</feature>
<organism evidence="2 3">
    <name type="scientific">Thlaspi arvense</name>
    <name type="common">Field penny-cress</name>
    <dbReference type="NCBI Taxonomy" id="13288"/>
    <lineage>
        <taxon>Eukaryota</taxon>
        <taxon>Viridiplantae</taxon>
        <taxon>Streptophyta</taxon>
        <taxon>Embryophyta</taxon>
        <taxon>Tracheophyta</taxon>
        <taxon>Spermatophyta</taxon>
        <taxon>Magnoliopsida</taxon>
        <taxon>eudicotyledons</taxon>
        <taxon>Gunneridae</taxon>
        <taxon>Pentapetalae</taxon>
        <taxon>rosids</taxon>
        <taxon>malvids</taxon>
        <taxon>Brassicales</taxon>
        <taxon>Brassicaceae</taxon>
        <taxon>Thlaspideae</taxon>
        <taxon>Thlaspi</taxon>
    </lineage>
</organism>
<dbReference type="Proteomes" id="UP000836841">
    <property type="component" value="Chromosome 2"/>
</dbReference>
<gene>
    <name evidence="2" type="ORF">TAV2_LOCUS5175</name>
</gene>
<feature type="compositionally biased region" description="Basic and acidic residues" evidence="1">
    <location>
        <begin position="65"/>
        <end position="101"/>
    </location>
</feature>
<proteinExistence type="predicted"/>
<dbReference type="EMBL" id="OU466858">
    <property type="protein sequence ID" value="CAH2046388.1"/>
    <property type="molecule type" value="Genomic_DNA"/>
</dbReference>
<reference evidence="2 3" key="1">
    <citation type="submission" date="2022-03" db="EMBL/GenBank/DDBJ databases">
        <authorList>
            <person name="Nunn A."/>
            <person name="Chopra R."/>
            <person name="Nunn A."/>
            <person name="Contreras Garrido A."/>
        </authorList>
    </citation>
    <scope>NUCLEOTIDE SEQUENCE [LARGE SCALE GENOMIC DNA]</scope>
</reference>
<name>A0AAU9RRN7_THLAR</name>
<dbReference type="AlphaFoldDB" id="A0AAU9RRN7"/>
<evidence type="ECO:0000313" key="2">
    <source>
        <dbReference type="EMBL" id="CAH2046388.1"/>
    </source>
</evidence>
<feature type="region of interest" description="Disordered" evidence="1">
    <location>
        <begin position="133"/>
        <end position="162"/>
    </location>
</feature>
<accession>A0AAU9RRN7</accession>
<protein>
    <submittedName>
        <fullName evidence="2">Uncharacterized protein</fullName>
    </submittedName>
</protein>
<keyword evidence="3" id="KW-1185">Reference proteome</keyword>
<evidence type="ECO:0000313" key="3">
    <source>
        <dbReference type="Proteomes" id="UP000836841"/>
    </source>
</evidence>
<sequence>MIRAKEKDLHETNTKKKKRPRYVSWWDDFKAFDELSCVVKGLPKAKENDAATSCVDLHQKYTKKKKDDERPFSSSHRDNFKCEDDERSTESNNKKDQDRVGSGHVSLEDLGVSVEDLKSMSWEAFVPTWEVRSKTMPSISWPSFSTTATDLDETKTNKKEDG</sequence>
<evidence type="ECO:0000256" key="1">
    <source>
        <dbReference type="SAM" id="MobiDB-lite"/>
    </source>
</evidence>
<feature type="region of interest" description="Disordered" evidence="1">
    <location>
        <begin position="60"/>
        <end position="107"/>
    </location>
</feature>